<evidence type="ECO:0000256" key="5">
    <source>
        <dbReference type="PROSITE-ProRule" id="PRU10015"/>
    </source>
</evidence>
<sequence>MTAEGQGVGKTDEGMTVFVRGALPGDVVTAELTKVKKRYAFGRLLFMEEPSIDRTDGFCTYEDCGGCPYGKLTYEKQLALKENHVRETLARLGGVAEPEVRDIVGMETPYHYRNKASMPVSTGGIITRKGGVVENIGDPAVGFYRAKSHDVIDCGTCGLQSPAAMMAAEALRRFMDEDNITGYDPKWDKGLMRHLVVRTAFGTGEVMVILVINGKGIPNVAKLIEYLDDAVASVPESEGGPFSLESVYINVNRGKTSEIYGDRTENIAGKRTIDESIGNMRFEISPMSFYQVNPWQMEELYSKAAEYAGLKGGETVLDIYCGAGTIGLWLLEDLKKKDALGDTEVIGIESVKSAVLDANRNAVINDMVNARYVCGRAEEELTKLLCKDDKSAKAGQEKEAGQDSETSDDVGLHVDHADVVILDPPRSGCDASVLEAVAKARPERIVYVSCDPATLARDVKILGEAGYDFKEATPVDMFPWTGHVETVCLMSRK</sequence>
<dbReference type="NCBIfam" id="TIGR00479">
    <property type="entry name" value="rumA"/>
    <property type="match status" value="1"/>
</dbReference>
<gene>
    <name evidence="7" type="ORF">EV211_11134</name>
</gene>
<evidence type="ECO:0000313" key="7">
    <source>
        <dbReference type="EMBL" id="TDP57666.1"/>
    </source>
</evidence>
<dbReference type="CDD" id="cd02440">
    <property type="entry name" value="AdoMet_MTases"/>
    <property type="match status" value="1"/>
</dbReference>
<keyword evidence="3 4" id="KW-0949">S-adenosyl-L-methionine</keyword>
<keyword evidence="2 4" id="KW-0808">Transferase</keyword>
<dbReference type="FunFam" id="2.40.50.1070:FF:000003">
    <property type="entry name" value="23S rRNA (Uracil-5-)-methyltransferase RumA"/>
    <property type="match status" value="1"/>
</dbReference>
<dbReference type="Gene3D" id="3.40.50.150">
    <property type="entry name" value="Vaccinia Virus protein VP39"/>
    <property type="match status" value="1"/>
</dbReference>
<comment type="caution">
    <text evidence="7">The sequence shown here is derived from an EMBL/GenBank/DDBJ whole genome shotgun (WGS) entry which is preliminary data.</text>
</comment>
<dbReference type="Proteomes" id="UP000295500">
    <property type="component" value="Unassembled WGS sequence"/>
</dbReference>
<protein>
    <submittedName>
        <fullName evidence="7">23S rRNA m(5)U-1939 methyltransferase</fullName>
    </submittedName>
</protein>
<dbReference type="InterPro" id="IPR012340">
    <property type="entry name" value="NA-bd_OB-fold"/>
</dbReference>
<feature type="binding site" evidence="4">
    <location>
        <position position="349"/>
    </location>
    <ligand>
        <name>S-adenosyl-L-methionine</name>
        <dbReference type="ChEBI" id="CHEBI:59789"/>
    </ligand>
</feature>
<keyword evidence="1 4" id="KW-0489">Methyltransferase</keyword>
<dbReference type="Pfam" id="PF01938">
    <property type="entry name" value="TRAM"/>
    <property type="match status" value="1"/>
</dbReference>
<dbReference type="PROSITE" id="PS50926">
    <property type="entry name" value="TRAM"/>
    <property type="match status" value="1"/>
</dbReference>
<evidence type="ECO:0000259" key="6">
    <source>
        <dbReference type="PROSITE" id="PS50926"/>
    </source>
</evidence>
<evidence type="ECO:0000256" key="3">
    <source>
        <dbReference type="ARBA" id="ARBA00022691"/>
    </source>
</evidence>
<comment type="similarity">
    <text evidence="4">Belongs to the class I-like SAM-binding methyltransferase superfamily. RNA M5U methyltransferase family.</text>
</comment>
<dbReference type="InterPro" id="IPR002792">
    <property type="entry name" value="TRAM_dom"/>
</dbReference>
<evidence type="ECO:0000313" key="8">
    <source>
        <dbReference type="Proteomes" id="UP000295500"/>
    </source>
</evidence>
<keyword evidence="8" id="KW-1185">Reference proteome</keyword>
<proteinExistence type="inferred from homology"/>
<feature type="domain" description="TRAM" evidence="6">
    <location>
        <begin position="1"/>
        <end position="46"/>
    </location>
</feature>
<feature type="binding site" evidence="4">
    <location>
        <position position="423"/>
    </location>
    <ligand>
        <name>S-adenosyl-L-methionine</name>
        <dbReference type="ChEBI" id="CHEBI:59789"/>
    </ligand>
</feature>
<dbReference type="Gene3D" id="2.40.50.1070">
    <property type="match status" value="1"/>
</dbReference>
<evidence type="ECO:0000256" key="1">
    <source>
        <dbReference type="ARBA" id="ARBA00022603"/>
    </source>
</evidence>
<feature type="binding site" evidence="4">
    <location>
        <position position="291"/>
    </location>
    <ligand>
        <name>S-adenosyl-L-methionine</name>
        <dbReference type="ChEBI" id="CHEBI:59789"/>
    </ligand>
</feature>
<dbReference type="AlphaFoldDB" id="A0A4R6Q780"/>
<dbReference type="Gene3D" id="2.40.50.140">
    <property type="entry name" value="Nucleic acid-binding proteins"/>
    <property type="match status" value="1"/>
</dbReference>
<dbReference type="InterPro" id="IPR010280">
    <property type="entry name" value="U5_MeTrfase_fam"/>
</dbReference>
<evidence type="ECO:0000256" key="2">
    <source>
        <dbReference type="ARBA" id="ARBA00022679"/>
    </source>
</evidence>
<feature type="active site" evidence="5">
    <location>
        <position position="450"/>
    </location>
</feature>
<dbReference type="GO" id="GO:0070041">
    <property type="term" value="F:rRNA (uridine-C5-)-methyltransferase activity"/>
    <property type="evidence" value="ECO:0007669"/>
    <property type="project" value="TreeGrafter"/>
</dbReference>
<accession>A0A4R6Q780</accession>
<name>A0A4R6Q780_9FIRM</name>
<dbReference type="PROSITE" id="PS01230">
    <property type="entry name" value="TRMA_1"/>
    <property type="match status" value="1"/>
</dbReference>
<dbReference type="PANTHER" id="PTHR11061">
    <property type="entry name" value="RNA M5U METHYLTRANSFERASE"/>
    <property type="match status" value="1"/>
</dbReference>
<dbReference type="InterPro" id="IPR030390">
    <property type="entry name" value="MeTrfase_TrmA_AS"/>
</dbReference>
<evidence type="ECO:0000256" key="4">
    <source>
        <dbReference type="PROSITE-ProRule" id="PRU01024"/>
    </source>
</evidence>
<feature type="binding site" evidence="4">
    <location>
        <position position="320"/>
    </location>
    <ligand>
        <name>S-adenosyl-L-methionine</name>
        <dbReference type="ChEBI" id="CHEBI:59789"/>
    </ligand>
</feature>
<dbReference type="EMBL" id="SNXO01000011">
    <property type="protein sequence ID" value="TDP57666.1"/>
    <property type="molecule type" value="Genomic_DNA"/>
</dbReference>
<feature type="active site" description="Nucleophile" evidence="4">
    <location>
        <position position="450"/>
    </location>
</feature>
<organism evidence="7 8">
    <name type="scientific">Aminicella lysinilytica</name>
    <dbReference type="NCBI Taxonomy" id="433323"/>
    <lineage>
        <taxon>Bacteria</taxon>
        <taxon>Bacillati</taxon>
        <taxon>Bacillota</taxon>
        <taxon>Clostridia</taxon>
        <taxon>Peptostreptococcales</taxon>
        <taxon>Anaerovoracaceae</taxon>
        <taxon>Aminicella</taxon>
    </lineage>
</organism>
<dbReference type="PROSITE" id="PS01231">
    <property type="entry name" value="TRMA_2"/>
    <property type="match status" value="1"/>
</dbReference>
<dbReference type="InterPro" id="IPR029063">
    <property type="entry name" value="SAM-dependent_MTases_sf"/>
</dbReference>
<dbReference type="PROSITE" id="PS51687">
    <property type="entry name" value="SAM_MT_RNA_M5U"/>
    <property type="match status" value="1"/>
</dbReference>
<reference evidence="7 8" key="1">
    <citation type="submission" date="2019-03" db="EMBL/GenBank/DDBJ databases">
        <title>Genomic Encyclopedia of Type Strains, Phase IV (KMG-IV): sequencing the most valuable type-strain genomes for metagenomic binning, comparative biology and taxonomic classification.</title>
        <authorList>
            <person name="Goeker M."/>
        </authorList>
    </citation>
    <scope>NUCLEOTIDE SEQUENCE [LARGE SCALE GENOMIC DNA]</scope>
    <source>
        <strain evidence="7 8">DSM 28287</strain>
    </source>
</reference>
<dbReference type="GO" id="GO:0070475">
    <property type="term" value="P:rRNA base methylation"/>
    <property type="evidence" value="ECO:0007669"/>
    <property type="project" value="TreeGrafter"/>
</dbReference>
<dbReference type="Pfam" id="PF05958">
    <property type="entry name" value="tRNA_U5-meth_tr"/>
    <property type="match status" value="1"/>
</dbReference>
<dbReference type="SUPFAM" id="SSF50249">
    <property type="entry name" value="Nucleic acid-binding proteins"/>
    <property type="match status" value="1"/>
</dbReference>
<dbReference type="PANTHER" id="PTHR11061:SF30">
    <property type="entry name" value="TRNA (URACIL(54)-C(5))-METHYLTRANSFERASE"/>
    <property type="match status" value="1"/>
</dbReference>
<dbReference type="InterPro" id="IPR030391">
    <property type="entry name" value="MeTrfase_TrmA_CS"/>
</dbReference>
<dbReference type="SUPFAM" id="SSF53335">
    <property type="entry name" value="S-adenosyl-L-methionine-dependent methyltransferases"/>
    <property type="match status" value="1"/>
</dbReference>